<dbReference type="PANTHER" id="PTHR24223">
    <property type="entry name" value="ATP-BINDING CASSETTE SUB-FAMILY C"/>
    <property type="match status" value="1"/>
</dbReference>
<keyword evidence="7 9" id="KW-1133">Transmembrane helix</keyword>
<comment type="subcellular location">
    <subcellularLocation>
        <location evidence="1">Vacuole membrane</location>
        <topology evidence="1">Multi-pass membrane protein</topology>
    </subcellularLocation>
</comment>
<keyword evidence="4" id="KW-0677">Repeat</keyword>
<evidence type="ECO:0000256" key="9">
    <source>
        <dbReference type="SAM" id="Phobius"/>
    </source>
</evidence>
<keyword evidence="13" id="KW-1185">Reference proteome</keyword>
<dbReference type="InterPro" id="IPR003439">
    <property type="entry name" value="ABC_transporter-like_ATP-bd"/>
</dbReference>
<feature type="transmembrane region" description="Helical" evidence="9">
    <location>
        <begin position="71"/>
        <end position="90"/>
    </location>
</feature>
<dbReference type="InterPro" id="IPR017871">
    <property type="entry name" value="ABC_transporter-like_CS"/>
</dbReference>
<feature type="transmembrane region" description="Helical" evidence="9">
    <location>
        <begin position="442"/>
        <end position="464"/>
    </location>
</feature>
<dbReference type="Gene3D" id="3.40.50.300">
    <property type="entry name" value="P-loop containing nucleotide triphosphate hydrolases"/>
    <property type="match status" value="1"/>
</dbReference>
<proteinExistence type="predicted"/>
<feature type="transmembrane region" description="Helical" evidence="9">
    <location>
        <begin position="132"/>
        <end position="148"/>
    </location>
</feature>
<gene>
    <name evidence="12" type="ORF">CVLEPA_LOCUS593</name>
</gene>
<feature type="transmembrane region" description="Helical" evidence="9">
    <location>
        <begin position="587"/>
        <end position="612"/>
    </location>
</feature>
<keyword evidence="2" id="KW-0813">Transport</keyword>
<evidence type="ECO:0000256" key="4">
    <source>
        <dbReference type="ARBA" id="ARBA00022737"/>
    </source>
</evidence>
<feature type="transmembrane region" description="Helical" evidence="9">
    <location>
        <begin position="96"/>
        <end position="120"/>
    </location>
</feature>
<evidence type="ECO:0000256" key="7">
    <source>
        <dbReference type="ARBA" id="ARBA00022989"/>
    </source>
</evidence>
<dbReference type="InterPro" id="IPR027417">
    <property type="entry name" value="P-loop_NTPase"/>
</dbReference>
<feature type="transmembrane region" description="Helical" evidence="9">
    <location>
        <begin position="168"/>
        <end position="191"/>
    </location>
</feature>
<dbReference type="InterPro" id="IPR036640">
    <property type="entry name" value="ABC1_TM_sf"/>
</dbReference>
<dbReference type="InterPro" id="IPR011527">
    <property type="entry name" value="ABC1_TM_dom"/>
</dbReference>
<dbReference type="EMBL" id="CAWYQH010000001">
    <property type="protein sequence ID" value="CAK8671538.1"/>
    <property type="molecule type" value="Genomic_DNA"/>
</dbReference>
<keyword evidence="3 9" id="KW-0812">Transmembrane</keyword>
<sequence>MSLQEFCGEEFFDEDKTLNSSNPVFSNCFQQLVFDLPACVFLWVFVIPYYLVVRNSHLSYIPVSRLFKAKVFATVVLWILAWTNLIRSIWEWGQGITVPAVDLVIPLIVGLSMALASLLLQFDRMKGIRSSGLLTTYWIIFLILWIFAFKSKIDLIAGSSSEPLTDGQVLRCITFFMSYCAVIVNFILCFFADSPSAFRAKVTDTEMHGPLIKTDEKKVEHKPCPESETTFLSSITFWWFTKMVVNGYKRPIKDEDLWILNKADRSGNITNHFLKNWFKELAKCRAAGTCVDEKGDHEPKKEAEVLIAQKKKQKKKASLLWAMCKTFGPYFLISSFLKVLQDCLAFVSPQLLSALISFASSDSPQWQGYFLAVGLFVIAIVQSVILQQYFHICFTVGMRLRSAIVAAIYQKALVLSNAARKQSTVGEVVNLMSVDAQRFMDLMSYLNIVWSGPLQIILALYFLWQVLGPSVLAGLGVMILLIPINALIASKARALQVKQMTYKDERIKLMNEILNGMKVLKMYAWEMSFKDKVAAIRLKELKELRRAAYLNAASSFTFVCAPFMVSCTTFAVYVLSDEKNVLDAQKAFVSLSLFNLLRFPLTMLPMVVTSLVQASVSLQRLQGFLNNEELDPKNVDRSPSLPSEDAIKIENGSFKWDKEEDDVLKNITMSVPEGTLAAVVGQVGCGKSSLMSALLGDMEKVEGHVSVKGSVAYVPQQAWIQNLTVRDNITFGKQMDPCKYQDTVKACELETDFEMLPAGDYTEIGERGINLSGGQKQRVAIARAVYQDAQVYLFDDPLSAVDSHVGKNIFTNVLGPDGCLKTKTRVLVTHGLAFLPQVDRIFVLVNGEISEVGNYNELLDKNGAFAEFLRNYAVTEDDEKVEGDPTVLSMTSDMFSLNEEDIDNEVDIEEDAIANARRKFMRQQSRMSMGTGNVTTPIHGPVCKFVPLKKKLEEERVCHLPPKKEESKLIQREKAETGNVKLSVFISYMSSVGYFLSFLIILFYIMQNVAGVYSSIWLSDWSTDPVNPDGTQNGTDVRLAVFGCLGVFQALLVMLASFTMTSGSVAAAAVIHVNMISRVFHSPMSFFDTTPLGRVINRFSKDIYLIDEVIPRALSSFLVTLFSSLATIFIVIYGTPVFAAVIFPLLLLYYFVQV</sequence>
<evidence type="ECO:0000313" key="13">
    <source>
        <dbReference type="Proteomes" id="UP001642483"/>
    </source>
</evidence>
<keyword evidence="6" id="KW-0067">ATP-binding</keyword>
<dbReference type="PANTHER" id="PTHR24223:SF443">
    <property type="entry name" value="MULTIDRUG-RESISTANCE LIKE PROTEIN 1, ISOFORM I"/>
    <property type="match status" value="1"/>
</dbReference>
<evidence type="ECO:0000256" key="1">
    <source>
        <dbReference type="ARBA" id="ARBA00004128"/>
    </source>
</evidence>
<dbReference type="Pfam" id="PF00005">
    <property type="entry name" value="ABC_tran"/>
    <property type="match status" value="1"/>
</dbReference>
<dbReference type="CDD" id="cd03250">
    <property type="entry name" value="ABCC_MRP_domain1"/>
    <property type="match status" value="1"/>
</dbReference>
<comment type="caution">
    <text evidence="12">The sequence shown here is derived from an EMBL/GenBank/DDBJ whole genome shotgun (WGS) entry which is preliminary data.</text>
</comment>
<dbReference type="SUPFAM" id="SSF90123">
    <property type="entry name" value="ABC transporter transmembrane region"/>
    <property type="match status" value="2"/>
</dbReference>
<feature type="domain" description="ABC transmembrane type-1" evidence="11">
    <location>
        <begin position="332"/>
        <end position="613"/>
    </location>
</feature>
<keyword evidence="8 9" id="KW-0472">Membrane</keyword>
<evidence type="ECO:0000259" key="11">
    <source>
        <dbReference type="PROSITE" id="PS50929"/>
    </source>
</evidence>
<dbReference type="PROSITE" id="PS00211">
    <property type="entry name" value="ABC_TRANSPORTER_1"/>
    <property type="match status" value="1"/>
</dbReference>
<feature type="transmembrane region" description="Helical" evidence="9">
    <location>
        <begin position="319"/>
        <end position="337"/>
    </location>
</feature>
<dbReference type="Pfam" id="PF00664">
    <property type="entry name" value="ABC_membrane"/>
    <property type="match status" value="2"/>
</dbReference>
<evidence type="ECO:0000256" key="5">
    <source>
        <dbReference type="ARBA" id="ARBA00022741"/>
    </source>
</evidence>
<feature type="domain" description="ABC transmembrane type-1" evidence="11">
    <location>
        <begin position="998"/>
        <end position="1154"/>
    </location>
</feature>
<feature type="transmembrane region" description="Helical" evidence="9">
    <location>
        <begin position="1125"/>
        <end position="1152"/>
    </location>
</feature>
<evidence type="ECO:0000256" key="6">
    <source>
        <dbReference type="ARBA" id="ARBA00022840"/>
    </source>
</evidence>
<dbReference type="SUPFAM" id="SSF52540">
    <property type="entry name" value="P-loop containing nucleoside triphosphate hydrolases"/>
    <property type="match status" value="1"/>
</dbReference>
<protein>
    <submittedName>
        <fullName evidence="12">Uncharacterized protein</fullName>
    </submittedName>
</protein>
<evidence type="ECO:0000256" key="8">
    <source>
        <dbReference type="ARBA" id="ARBA00023136"/>
    </source>
</evidence>
<evidence type="ECO:0000313" key="12">
    <source>
        <dbReference type="EMBL" id="CAK8671538.1"/>
    </source>
</evidence>
<dbReference type="InterPro" id="IPR050173">
    <property type="entry name" value="ABC_transporter_C-like"/>
</dbReference>
<feature type="transmembrane region" description="Helical" evidence="9">
    <location>
        <begin position="32"/>
        <end position="51"/>
    </location>
</feature>
<feature type="transmembrane region" description="Helical" evidence="9">
    <location>
        <begin position="992"/>
        <end position="1017"/>
    </location>
</feature>
<name>A0ABP0F0R0_CLALP</name>
<evidence type="ECO:0000256" key="2">
    <source>
        <dbReference type="ARBA" id="ARBA00022448"/>
    </source>
</evidence>
<dbReference type="PROSITE" id="PS50893">
    <property type="entry name" value="ABC_TRANSPORTER_2"/>
    <property type="match status" value="1"/>
</dbReference>
<feature type="transmembrane region" description="Helical" evidence="9">
    <location>
        <begin position="547"/>
        <end position="575"/>
    </location>
</feature>
<feature type="domain" description="ABC transporter" evidence="10">
    <location>
        <begin position="647"/>
        <end position="871"/>
    </location>
</feature>
<feature type="transmembrane region" description="Helical" evidence="9">
    <location>
        <begin position="369"/>
        <end position="390"/>
    </location>
</feature>
<organism evidence="12 13">
    <name type="scientific">Clavelina lepadiformis</name>
    <name type="common">Light-bulb sea squirt</name>
    <name type="synonym">Ascidia lepadiformis</name>
    <dbReference type="NCBI Taxonomy" id="159417"/>
    <lineage>
        <taxon>Eukaryota</taxon>
        <taxon>Metazoa</taxon>
        <taxon>Chordata</taxon>
        <taxon>Tunicata</taxon>
        <taxon>Ascidiacea</taxon>
        <taxon>Aplousobranchia</taxon>
        <taxon>Clavelinidae</taxon>
        <taxon>Clavelina</taxon>
    </lineage>
</organism>
<accession>A0ABP0F0R0</accession>
<dbReference type="InterPro" id="IPR003593">
    <property type="entry name" value="AAA+_ATPase"/>
</dbReference>
<dbReference type="Gene3D" id="1.20.1560.10">
    <property type="entry name" value="ABC transporter type 1, transmembrane domain"/>
    <property type="match status" value="2"/>
</dbReference>
<feature type="transmembrane region" description="Helical" evidence="9">
    <location>
        <begin position="470"/>
        <end position="490"/>
    </location>
</feature>
<dbReference type="Proteomes" id="UP001642483">
    <property type="component" value="Unassembled WGS sequence"/>
</dbReference>
<keyword evidence="5" id="KW-0547">Nucleotide-binding</keyword>
<evidence type="ECO:0000259" key="10">
    <source>
        <dbReference type="PROSITE" id="PS50893"/>
    </source>
</evidence>
<dbReference type="PROSITE" id="PS50929">
    <property type="entry name" value="ABC_TM1F"/>
    <property type="match status" value="2"/>
</dbReference>
<dbReference type="CDD" id="cd18595">
    <property type="entry name" value="ABC_6TM_MRP1_2_3_6_D1_like"/>
    <property type="match status" value="1"/>
</dbReference>
<dbReference type="SMART" id="SM00382">
    <property type="entry name" value="AAA"/>
    <property type="match status" value="1"/>
</dbReference>
<evidence type="ECO:0000256" key="3">
    <source>
        <dbReference type="ARBA" id="ARBA00022692"/>
    </source>
</evidence>
<reference evidence="12 13" key="1">
    <citation type="submission" date="2024-02" db="EMBL/GenBank/DDBJ databases">
        <authorList>
            <person name="Daric V."/>
            <person name="Darras S."/>
        </authorList>
    </citation>
    <scope>NUCLEOTIDE SEQUENCE [LARGE SCALE GENOMIC DNA]</scope>
</reference>